<reference evidence="10 11" key="1">
    <citation type="submission" date="2023-04" db="EMBL/GenBank/DDBJ databases">
        <title>Genome of Basidiobolus ranarum AG-B5.</title>
        <authorList>
            <person name="Stajich J.E."/>
            <person name="Carter-House D."/>
            <person name="Gryganskyi A."/>
        </authorList>
    </citation>
    <scope>NUCLEOTIDE SEQUENCE [LARGE SCALE GENOMIC DNA]</scope>
    <source>
        <strain evidence="10 11">AG-B5</strain>
    </source>
</reference>
<organism evidence="10 11">
    <name type="scientific">Basidiobolus ranarum</name>
    <dbReference type="NCBI Taxonomy" id="34480"/>
    <lineage>
        <taxon>Eukaryota</taxon>
        <taxon>Fungi</taxon>
        <taxon>Fungi incertae sedis</taxon>
        <taxon>Zoopagomycota</taxon>
        <taxon>Entomophthoromycotina</taxon>
        <taxon>Basidiobolomycetes</taxon>
        <taxon>Basidiobolales</taxon>
        <taxon>Basidiobolaceae</taxon>
        <taxon>Basidiobolus</taxon>
    </lineage>
</organism>
<dbReference type="EMBL" id="JASJQH010007050">
    <property type="protein sequence ID" value="KAK9719418.1"/>
    <property type="molecule type" value="Genomic_DNA"/>
</dbReference>
<dbReference type="PANTHER" id="PTHR31285:SF0">
    <property type="entry name" value="NICOTINAMIDE MONONUCLEOTIDE ADENYLYLTRANSFERASE"/>
    <property type="match status" value="1"/>
</dbReference>
<dbReference type="InterPro" id="IPR005248">
    <property type="entry name" value="NadD/NMNAT"/>
</dbReference>
<keyword evidence="2" id="KW-0662">Pyridine nucleotide biosynthesis</keyword>
<evidence type="ECO:0000256" key="3">
    <source>
        <dbReference type="ARBA" id="ARBA00022679"/>
    </source>
</evidence>
<dbReference type="Gene3D" id="3.40.50.620">
    <property type="entry name" value="HUPs"/>
    <property type="match status" value="1"/>
</dbReference>
<sequence length="260" mass="29053">MSLTTSRNRLTELLKSLAKESSSCLKLTYKTSENWLPARNARIVVLDSSFNPPTRAHLQLIYESLKLKPSFDACLLLIATNNADKTLSGASLEQRLEMMQILATHLQEHSSNPGASNVAVGVVNKGIFSEKVAALKATFASNDSRFYFVTGFDTVIRIFDSKYYKTPVVEALSPIFDTGGIVCANRTGFDPELVKEFYESEAVRHFSEHTHQIELNEEIAGLSSTKARNVIETKASRTELEKIVIPEIAEYLIQEQLYIK</sequence>
<accession>A0ABR2W418</accession>
<dbReference type="CDD" id="cd02165">
    <property type="entry name" value="NMNAT"/>
    <property type="match status" value="1"/>
</dbReference>
<keyword evidence="6" id="KW-0067">ATP-binding</keyword>
<dbReference type="InterPro" id="IPR014729">
    <property type="entry name" value="Rossmann-like_a/b/a_fold"/>
</dbReference>
<name>A0ABR2W418_9FUNG</name>
<dbReference type="SUPFAM" id="SSF52374">
    <property type="entry name" value="Nucleotidylyl transferase"/>
    <property type="match status" value="1"/>
</dbReference>
<evidence type="ECO:0000313" key="10">
    <source>
        <dbReference type="EMBL" id="KAK9719418.1"/>
    </source>
</evidence>
<evidence type="ECO:0000256" key="8">
    <source>
        <dbReference type="ARBA" id="ARBA00049001"/>
    </source>
</evidence>
<comment type="caution">
    <text evidence="10">The sequence shown here is derived from an EMBL/GenBank/DDBJ whole genome shotgun (WGS) entry which is preliminary data.</text>
</comment>
<evidence type="ECO:0000256" key="5">
    <source>
        <dbReference type="ARBA" id="ARBA00022741"/>
    </source>
</evidence>
<dbReference type="InterPro" id="IPR004821">
    <property type="entry name" value="Cyt_trans-like"/>
</dbReference>
<evidence type="ECO:0000256" key="6">
    <source>
        <dbReference type="ARBA" id="ARBA00022840"/>
    </source>
</evidence>
<keyword evidence="5" id="KW-0547">Nucleotide-binding</keyword>
<evidence type="ECO:0000313" key="11">
    <source>
        <dbReference type="Proteomes" id="UP001479436"/>
    </source>
</evidence>
<keyword evidence="7" id="KW-0520">NAD</keyword>
<evidence type="ECO:0000256" key="1">
    <source>
        <dbReference type="ARBA" id="ARBA00004790"/>
    </source>
</evidence>
<dbReference type="PANTHER" id="PTHR31285">
    <property type="entry name" value="NICOTINAMIDE MONONUCLEOTIDE ADENYLYLTRANSFERASE"/>
    <property type="match status" value="1"/>
</dbReference>
<comment type="catalytic activity">
    <reaction evidence="8">
        <text>beta-nicotinamide D-ribonucleotide + ATP + H(+) = diphosphate + NAD(+)</text>
        <dbReference type="Rhea" id="RHEA:21360"/>
        <dbReference type="ChEBI" id="CHEBI:14649"/>
        <dbReference type="ChEBI" id="CHEBI:15378"/>
        <dbReference type="ChEBI" id="CHEBI:30616"/>
        <dbReference type="ChEBI" id="CHEBI:33019"/>
        <dbReference type="ChEBI" id="CHEBI:57540"/>
        <dbReference type="EC" id="2.7.7.1"/>
    </reaction>
</comment>
<protein>
    <recommendedName>
        <fullName evidence="9">Cytidyltransferase-like domain-containing protein</fullName>
    </recommendedName>
</protein>
<evidence type="ECO:0000256" key="4">
    <source>
        <dbReference type="ARBA" id="ARBA00022695"/>
    </source>
</evidence>
<evidence type="ECO:0000256" key="7">
    <source>
        <dbReference type="ARBA" id="ARBA00023027"/>
    </source>
</evidence>
<keyword evidence="3" id="KW-0808">Transferase</keyword>
<keyword evidence="4" id="KW-0548">Nucleotidyltransferase</keyword>
<feature type="domain" description="Cytidyltransferase-like" evidence="9">
    <location>
        <begin position="47"/>
        <end position="229"/>
    </location>
</feature>
<proteinExistence type="predicted"/>
<gene>
    <name evidence="10" type="ORF">K7432_004821</name>
</gene>
<dbReference type="Pfam" id="PF01467">
    <property type="entry name" value="CTP_transf_like"/>
    <property type="match status" value="1"/>
</dbReference>
<evidence type="ECO:0000256" key="2">
    <source>
        <dbReference type="ARBA" id="ARBA00022642"/>
    </source>
</evidence>
<dbReference type="Proteomes" id="UP001479436">
    <property type="component" value="Unassembled WGS sequence"/>
</dbReference>
<keyword evidence="11" id="KW-1185">Reference proteome</keyword>
<evidence type="ECO:0000259" key="9">
    <source>
        <dbReference type="Pfam" id="PF01467"/>
    </source>
</evidence>
<comment type="pathway">
    <text evidence="1">Cofactor biosynthesis; NAD(+) biosynthesis.</text>
</comment>